<comment type="caution">
    <text evidence="1">The sequence shown here is derived from an EMBL/GenBank/DDBJ whole genome shotgun (WGS) entry which is preliminary data.</text>
</comment>
<sequence length="134" mass="15819">MKSLLRLFLFGFFLILVTDLYSEVHRHSEMDKTLLSTWNKTFPVPYTKILKRDLAGKGVLYYRKNSKKSVYIYSFVVFLPLYSEEGEKAVQKEGGREVKLKLIYDPSSDEDKYTIELGEFDEIYDAKGIIRWIR</sequence>
<organism evidence="1 2">
    <name type="scientific">Leptospira semungkisensis</name>
    <dbReference type="NCBI Taxonomy" id="2484985"/>
    <lineage>
        <taxon>Bacteria</taxon>
        <taxon>Pseudomonadati</taxon>
        <taxon>Spirochaetota</taxon>
        <taxon>Spirochaetia</taxon>
        <taxon>Leptospirales</taxon>
        <taxon>Leptospiraceae</taxon>
        <taxon>Leptospira</taxon>
    </lineage>
</organism>
<name>A0A4R9FZ53_9LEPT</name>
<keyword evidence="2" id="KW-1185">Reference proteome</keyword>
<evidence type="ECO:0000313" key="2">
    <source>
        <dbReference type="Proteomes" id="UP000297453"/>
    </source>
</evidence>
<evidence type="ECO:0000313" key="1">
    <source>
        <dbReference type="EMBL" id="TGK03935.1"/>
    </source>
</evidence>
<dbReference type="OrthoDB" id="334253at2"/>
<dbReference type="EMBL" id="RQEP01000012">
    <property type="protein sequence ID" value="TGK03935.1"/>
    <property type="molecule type" value="Genomic_DNA"/>
</dbReference>
<proteinExistence type="predicted"/>
<gene>
    <name evidence="1" type="ORF">EHO59_10435</name>
</gene>
<dbReference type="RefSeq" id="WP_135587653.1">
    <property type="nucleotide sequence ID" value="NZ_RQEP01000012.1"/>
</dbReference>
<dbReference type="Proteomes" id="UP000297453">
    <property type="component" value="Unassembled WGS sequence"/>
</dbReference>
<dbReference type="AlphaFoldDB" id="A0A4R9FZ53"/>
<accession>A0A4R9FZ53</accession>
<reference evidence="1" key="1">
    <citation type="journal article" date="2019" name="PLoS Negl. Trop. Dis.">
        <title>Revisiting the worldwide diversity of Leptospira species in the environment.</title>
        <authorList>
            <person name="Vincent A.T."/>
            <person name="Schiettekatte O."/>
            <person name="Bourhy P."/>
            <person name="Veyrier F.J."/>
            <person name="Picardeau M."/>
        </authorList>
    </citation>
    <scope>NUCLEOTIDE SEQUENCE [LARGE SCALE GENOMIC DNA]</scope>
    <source>
        <strain evidence="1">SSS9</strain>
    </source>
</reference>
<protein>
    <submittedName>
        <fullName evidence="1">Uncharacterized protein</fullName>
    </submittedName>
</protein>